<evidence type="ECO:0000259" key="2">
    <source>
        <dbReference type="Pfam" id="PF21939"/>
    </source>
</evidence>
<dbReference type="KEGG" id="fgl:EM308_04140"/>
<evidence type="ECO:0000256" key="1">
    <source>
        <dbReference type="SAM" id="MobiDB-lite"/>
    </source>
</evidence>
<keyword evidence="4" id="KW-1185">Reference proteome</keyword>
<gene>
    <name evidence="3" type="ORF">EM308_04140</name>
</gene>
<dbReference type="AlphaFoldDB" id="A0AAC9N3F8"/>
<dbReference type="CDD" id="cd22641">
    <property type="entry name" value="C24-like"/>
    <property type="match status" value="1"/>
</dbReference>
<dbReference type="InterPro" id="IPR053827">
    <property type="entry name" value="Gp10_C"/>
</dbReference>
<dbReference type="EMBL" id="CP017479">
    <property type="protein sequence ID" value="AOW08755.1"/>
    <property type="molecule type" value="Genomic_DNA"/>
</dbReference>
<protein>
    <recommendedName>
        <fullName evidence="2">Baseplate structural protein Gp10 C-terminal domain-containing protein</fullName>
    </recommendedName>
</protein>
<dbReference type="RefSeq" id="WP_051877717.1">
    <property type="nucleotide sequence ID" value="NZ_CP017479.1"/>
</dbReference>
<sequence>MILIDLLQAGGYRFKQATLRKMQTAYFEILKAFVKHLDMPDEGNFIISGCTIVGDNITSGMMYIDGELCEFAETPGTADSLIKKNVAYTNLVFKSGSSLPVFRATNAMVVEVDGVALSAFTRIQTVKNLVWGNIADKPDGIVTDPNFGIPDTQTLIERIIALEERPLANVPIGLVAIWGLPADEIPAGWVEHAPLFGKMPIGKDLTDPDFDSTEGVGAVGGSKDHTLTIAQMPEHDHDTQTPVDGGGGADMQSSVESSGSDERLIPGPKTGKTGGGEAFSIMPPYRVVDYIRYVGTEA</sequence>
<feature type="domain" description="Baseplate structural protein Gp10 C-terminal" evidence="2">
    <location>
        <begin position="197"/>
        <end position="288"/>
    </location>
</feature>
<feature type="region of interest" description="Disordered" evidence="1">
    <location>
        <begin position="231"/>
        <end position="277"/>
    </location>
</feature>
<accession>A0AAC9N3F8</accession>
<evidence type="ECO:0000313" key="3">
    <source>
        <dbReference type="EMBL" id="AOW08755.1"/>
    </source>
</evidence>
<proteinExistence type="predicted"/>
<name>A0AAC9N3F8_9FLAO</name>
<reference evidence="3 4" key="1">
    <citation type="submission" date="2016-10" db="EMBL/GenBank/DDBJ databases">
        <title>Flavobacterium gilvum sp. nov., isolated from stream water.</title>
        <authorList>
            <person name="Shin S.-K."/>
            <person name="Cho Y.-J."/>
            <person name="Yi H."/>
        </authorList>
    </citation>
    <scope>NUCLEOTIDE SEQUENCE [LARGE SCALE GENOMIC DNA]</scope>
    <source>
        <strain evidence="3 4">EM1308</strain>
    </source>
</reference>
<evidence type="ECO:0000313" key="4">
    <source>
        <dbReference type="Proteomes" id="UP000175968"/>
    </source>
</evidence>
<dbReference type="Pfam" id="PF21939">
    <property type="entry name" value="Gp10_C"/>
    <property type="match status" value="1"/>
</dbReference>
<dbReference type="Proteomes" id="UP000175968">
    <property type="component" value="Chromosome"/>
</dbReference>
<organism evidence="3 4">
    <name type="scientific">Flavobacterium gilvum</name>
    <dbReference type="NCBI Taxonomy" id="1492737"/>
    <lineage>
        <taxon>Bacteria</taxon>
        <taxon>Pseudomonadati</taxon>
        <taxon>Bacteroidota</taxon>
        <taxon>Flavobacteriia</taxon>
        <taxon>Flavobacteriales</taxon>
        <taxon>Flavobacteriaceae</taxon>
        <taxon>Flavobacterium</taxon>
    </lineage>
</organism>